<dbReference type="GO" id="GO:0032259">
    <property type="term" value="P:methylation"/>
    <property type="evidence" value="ECO:0007669"/>
    <property type="project" value="UniProtKB-KW"/>
</dbReference>
<dbReference type="SUPFAM" id="SSF53335">
    <property type="entry name" value="S-adenosyl-L-methionine-dependent methyltransferases"/>
    <property type="match status" value="1"/>
</dbReference>
<dbReference type="EMBL" id="CP119083">
    <property type="protein sequence ID" value="WEF34376.1"/>
    <property type="molecule type" value="Genomic_DNA"/>
</dbReference>
<dbReference type="Proteomes" id="UP001216510">
    <property type="component" value="Chromosome"/>
</dbReference>
<keyword evidence="3" id="KW-0808">Transferase</keyword>
<evidence type="ECO:0000256" key="4">
    <source>
        <dbReference type="ARBA" id="ARBA00025707"/>
    </source>
</evidence>
<keyword evidence="2 7" id="KW-0489">Methyltransferase</keyword>
<reference evidence="7 8" key="1">
    <citation type="submission" date="2023-02" db="EMBL/GenBank/DDBJ databases">
        <title>Gemone sequence of Telluria chitinolytica ACM 3522T.</title>
        <authorList>
            <person name="Frediansyah A."/>
            <person name="Miess H."/>
            <person name="Gross H."/>
        </authorList>
    </citation>
    <scope>NUCLEOTIDE SEQUENCE [LARGE SCALE GENOMIC DNA]</scope>
    <source>
        <strain evidence="7 8">ACM 3522</strain>
    </source>
</reference>
<name>A0ABY8BFB5_9BURK</name>
<evidence type="ECO:0000313" key="7">
    <source>
        <dbReference type="EMBL" id="WEF34376.1"/>
    </source>
</evidence>
<evidence type="ECO:0000256" key="5">
    <source>
        <dbReference type="ARBA" id="ARBA00047622"/>
    </source>
</evidence>
<protein>
    <submittedName>
        <fullName evidence="7">Class I SAM-dependent methyltransferase</fullName>
    </submittedName>
</protein>
<dbReference type="GO" id="GO:0008168">
    <property type="term" value="F:methyltransferase activity"/>
    <property type="evidence" value="ECO:0007669"/>
    <property type="project" value="UniProtKB-KW"/>
</dbReference>
<dbReference type="Pfam" id="PF13649">
    <property type="entry name" value="Methyltransf_25"/>
    <property type="match status" value="1"/>
</dbReference>
<comment type="catalytic activity">
    <reaction evidence="5">
        <text>phosphoethanolamine + S-adenosyl-L-methionine = N-methylethanolamine phosphate + S-adenosyl-L-homocysteine + H(+)</text>
        <dbReference type="Rhea" id="RHEA:20365"/>
        <dbReference type="ChEBI" id="CHEBI:15378"/>
        <dbReference type="ChEBI" id="CHEBI:57781"/>
        <dbReference type="ChEBI" id="CHEBI:57856"/>
        <dbReference type="ChEBI" id="CHEBI:58190"/>
        <dbReference type="ChEBI" id="CHEBI:59789"/>
        <dbReference type="EC" id="2.1.1.103"/>
    </reaction>
    <physiologicalReaction direction="left-to-right" evidence="5">
        <dbReference type="Rhea" id="RHEA:20366"/>
    </physiologicalReaction>
</comment>
<dbReference type="PANTHER" id="PTHR44307">
    <property type="entry name" value="PHOSPHOETHANOLAMINE METHYLTRANSFERASE"/>
    <property type="match status" value="1"/>
</dbReference>
<sequence>MSDRIEKFVEAMHIQPHERILEIGCGHGVAASLICEKLATGHYVGIDRSPKMVAAATKRNAAFVSAGLATFVVATLESYDPGQARFDKVLAMRVRLFHDRPEEAGRLAERWLAPGGKLFVQYDEPGGG</sequence>
<feature type="domain" description="Methyltransferase" evidence="6">
    <location>
        <begin position="20"/>
        <end position="116"/>
    </location>
</feature>
<dbReference type="InterPro" id="IPR041698">
    <property type="entry name" value="Methyltransf_25"/>
</dbReference>
<dbReference type="InterPro" id="IPR029063">
    <property type="entry name" value="SAM-dependent_MTases_sf"/>
</dbReference>
<dbReference type="RefSeq" id="WP_277417054.1">
    <property type="nucleotide sequence ID" value="NZ_CP119083.1"/>
</dbReference>
<comment type="pathway">
    <text evidence="1">Lipid metabolism.</text>
</comment>
<comment type="pathway">
    <text evidence="4">Phospholipid metabolism.</text>
</comment>
<proteinExistence type="predicted"/>
<dbReference type="PANTHER" id="PTHR44307:SF2">
    <property type="entry name" value="PHOSPHOETHANOLAMINE METHYLTRANSFERASE ISOFORM X1"/>
    <property type="match status" value="1"/>
</dbReference>
<accession>A0ABY8BFB5</accession>
<evidence type="ECO:0000256" key="1">
    <source>
        <dbReference type="ARBA" id="ARBA00005189"/>
    </source>
</evidence>
<evidence type="ECO:0000313" key="8">
    <source>
        <dbReference type="Proteomes" id="UP001216510"/>
    </source>
</evidence>
<evidence type="ECO:0000259" key="6">
    <source>
        <dbReference type="Pfam" id="PF13649"/>
    </source>
</evidence>
<dbReference type="CDD" id="cd02440">
    <property type="entry name" value="AdoMet_MTases"/>
    <property type="match status" value="1"/>
</dbReference>
<gene>
    <name evidence="7" type="ORF">PX653_06270</name>
</gene>
<organism evidence="7 8">
    <name type="scientific">Pseudoduganella chitinolytica</name>
    <dbReference type="NCBI Taxonomy" id="34070"/>
    <lineage>
        <taxon>Bacteria</taxon>
        <taxon>Pseudomonadati</taxon>
        <taxon>Pseudomonadota</taxon>
        <taxon>Betaproteobacteria</taxon>
        <taxon>Burkholderiales</taxon>
        <taxon>Oxalobacteraceae</taxon>
        <taxon>Telluria group</taxon>
        <taxon>Pseudoduganella</taxon>
    </lineage>
</organism>
<evidence type="ECO:0000256" key="3">
    <source>
        <dbReference type="ARBA" id="ARBA00022679"/>
    </source>
</evidence>
<keyword evidence="8" id="KW-1185">Reference proteome</keyword>
<dbReference type="Gene3D" id="3.40.50.150">
    <property type="entry name" value="Vaccinia Virus protein VP39"/>
    <property type="match status" value="1"/>
</dbReference>
<evidence type="ECO:0000256" key="2">
    <source>
        <dbReference type="ARBA" id="ARBA00022603"/>
    </source>
</evidence>